<sequence length="319" mass="35571">MEEFLFPTFELRLDAADQSQKTEVVQVGAGEAFKVQCIVIGEHHENHDLSWSKDGNELVPNDTLIVADSPPGSSLSKTIVVAGFNTDSHVGSYECSVKRKDNTYQSRKMRLQKKLGNPQIADGFVACPKEKAEACLNGGICMMHKASESVSCLCLSANVGRHCEYFNFEYAWSPSPPDYKPCIVAMSTVIAALLMLMCLCCCCFYSIKQRRQIKRFKIQIEKLRSFTLPERESSPLINMNNPLDDEVSAKLQSMDVQNDHHCYNVGSAQPSPVRSAVPAENAEEQTTLFNDFSRPTIPVIFGTTNEHISSCEKRRLNSV</sequence>
<keyword evidence="7" id="KW-0472">Membrane</keyword>
<dbReference type="WBParaSite" id="PSAMB.scaffold2229size24481.g16955.t1">
    <property type="protein sequence ID" value="PSAMB.scaffold2229size24481.g16955.t1"/>
    <property type="gene ID" value="PSAMB.scaffold2229size24481.g16955"/>
</dbReference>
<dbReference type="PROSITE" id="PS50026">
    <property type="entry name" value="EGF_3"/>
    <property type="match status" value="1"/>
</dbReference>
<keyword evidence="4" id="KW-0732">Signal</keyword>
<keyword evidence="7" id="KW-0812">Transmembrane</keyword>
<dbReference type="InterPro" id="IPR007110">
    <property type="entry name" value="Ig-like_dom"/>
</dbReference>
<evidence type="ECO:0000259" key="8">
    <source>
        <dbReference type="PROSITE" id="PS50026"/>
    </source>
</evidence>
<dbReference type="InterPro" id="IPR000742">
    <property type="entry name" value="EGF"/>
</dbReference>
<evidence type="ECO:0000259" key="9">
    <source>
        <dbReference type="PROSITE" id="PS50835"/>
    </source>
</evidence>
<dbReference type="PANTHER" id="PTHR10740">
    <property type="entry name" value="TRANSFORMING GROWTH FACTOR ALPHA"/>
    <property type="match status" value="1"/>
</dbReference>
<feature type="transmembrane region" description="Helical" evidence="7">
    <location>
        <begin position="183"/>
        <end position="207"/>
    </location>
</feature>
<keyword evidence="2" id="KW-0964">Secreted</keyword>
<evidence type="ECO:0000256" key="7">
    <source>
        <dbReference type="SAM" id="Phobius"/>
    </source>
</evidence>
<evidence type="ECO:0000256" key="4">
    <source>
        <dbReference type="ARBA" id="ARBA00022729"/>
    </source>
</evidence>
<accession>A0A914VPH7</accession>
<evidence type="ECO:0000256" key="5">
    <source>
        <dbReference type="ARBA" id="ARBA00023157"/>
    </source>
</evidence>
<evidence type="ECO:0000256" key="1">
    <source>
        <dbReference type="ARBA" id="ARBA00004613"/>
    </source>
</evidence>
<dbReference type="Gene3D" id="2.60.40.10">
    <property type="entry name" value="Immunoglobulins"/>
    <property type="match status" value="1"/>
</dbReference>
<feature type="domain" description="Ig-like" evidence="9">
    <location>
        <begin position="7"/>
        <end position="112"/>
    </location>
</feature>
<organism evidence="10 11">
    <name type="scientific">Plectus sambesii</name>
    <dbReference type="NCBI Taxonomy" id="2011161"/>
    <lineage>
        <taxon>Eukaryota</taxon>
        <taxon>Metazoa</taxon>
        <taxon>Ecdysozoa</taxon>
        <taxon>Nematoda</taxon>
        <taxon>Chromadorea</taxon>
        <taxon>Plectida</taxon>
        <taxon>Plectina</taxon>
        <taxon>Plectoidea</taxon>
        <taxon>Plectidae</taxon>
        <taxon>Plectus</taxon>
    </lineage>
</organism>
<dbReference type="SUPFAM" id="SSF57196">
    <property type="entry name" value="EGF/Laminin"/>
    <property type="match status" value="1"/>
</dbReference>
<dbReference type="Proteomes" id="UP000887566">
    <property type="component" value="Unplaced"/>
</dbReference>
<comment type="caution">
    <text evidence="6">Lacks conserved residue(s) required for the propagation of feature annotation.</text>
</comment>
<dbReference type="PROSITE" id="PS50835">
    <property type="entry name" value="IG_LIKE"/>
    <property type="match status" value="1"/>
</dbReference>
<dbReference type="GO" id="GO:0045840">
    <property type="term" value="P:positive regulation of mitotic nuclear division"/>
    <property type="evidence" value="ECO:0007669"/>
    <property type="project" value="TreeGrafter"/>
</dbReference>
<dbReference type="Gene3D" id="2.10.25.10">
    <property type="entry name" value="Laminin"/>
    <property type="match status" value="1"/>
</dbReference>
<evidence type="ECO:0000313" key="10">
    <source>
        <dbReference type="Proteomes" id="UP000887566"/>
    </source>
</evidence>
<dbReference type="InterPro" id="IPR036179">
    <property type="entry name" value="Ig-like_dom_sf"/>
</dbReference>
<evidence type="ECO:0000256" key="6">
    <source>
        <dbReference type="PROSITE-ProRule" id="PRU00076"/>
    </source>
</evidence>
<comment type="subcellular location">
    <subcellularLocation>
        <location evidence="1">Secreted</location>
    </subcellularLocation>
</comment>
<dbReference type="PROSITE" id="PS00022">
    <property type="entry name" value="EGF_1"/>
    <property type="match status" value="1"/>
</dbReference>
<reference evidence="11" key="1">
    <citation type="submission" date="2022-11" db="UniProtKB">
        <authorList>
            <consortium name="WormBaseParasite"/>
        </authorList>
    </citation>
    <scope>IDENTIFICATION</scope>
</reference>
<dbReference type="SUPFAM" id="SSF48726">
    <property type="entry name" value="Immunoglobulin"/>
    <property type="match status" value="1"/>
</dbReference>
<dbReference type="InterPro" id="IPR013783">
    <property type="entry name" value="Ig-like_fold"/>
</dbReference>
<dbReference type="AlphaFoldDB" id="A0A914VPH7"/>
<keyword evidence="7" id="KW-1133">Transmembrane helix</keyword>
<evidence type="ECO:0000256" key="2">
    <source>
        <dbReference type="ARBA" id="ARBA00022525"/>
    </source>
</evidence>
<protein>
    <submittedName>
        <fullName evidence="11">Ig-like domain-containing protein</fullName>
    </submittedName>
</protein>
<keyword evidence="10" id="KW-1185">Reference proteome</keyword>
<keyword evidence="5 6" id="KW-1015">Disulfide bond</keyword>
<feature type="disulfide bond" evidence="6">
    <location>
        <begin position="135"/>
        <end position="152"/>
    </location>
</feature>
<dbReference type="GO" id="GO:0007173">
    <property type="term" value="P:epidermal growth factor receptor signaling pathway"/>
    <property type="evidence" value="ECO:0007669"/>
    <property type="project" value="TreeGrafter"/>
</dbReference>
<dbReference type="PANTHER" id="PTHR10740:SF14">
    <property type="entry name" value="EGF-LIKE DOMAIN-CONTAINING PROTEIN"/>
    <property type="match status" value="1"/>
</dbReference>
<evidence type="ECO:0000313" key="11">
    <source>
        <dbReference type="WBParaSite" id="PSAMB.scaffold2229size24481.g16955.t1"/>
    </source>
</evidence>
<keyword evidence="3 6" id="KW-0245">EGF-like domain</keyword>
<evidence type="ECO:0000256" key="3">
    <source>
        <dbReference type="ARBA" id="ARBA00022536"/>
    </source>
</evidence>
<feature type="disulfide bond" evidence="6">
    <location>
        <begin position="154"/>
        <end position="163"/>
    </location>
</feature>
<proteinExistence type="predicted"/>
<feature type="domain" description="EGF-like" evidence="8">
    <location>
        <begin position="123"/>
        <end position="164"/>
    </location>
</feature>
<dbReference type="GO" id="GO:0008284">
    <property type="term" value="P:positive regulation of cell population proliferation"/>
    <property type="evidence" value="ECO:0007669"/>
    <property type="project" value="TreeGrafter"/>
</dbReference>
<name>A0A914VPH7_9BILA</name>
<dbReference type="GO" id="GO:0005576">
    <property type="term" value="C:extracellular region"/>
    <property type="evidence" value="ECO:0007669"/>
    <property type="project" value="UniProtKB-SubCell"/>
</dbReference>